<gene>
    <name evidence="5" type="ORF">L1049_020397</name>
</gene>
<evidence type="ECO:0000256" key="4">
    <source>
        <dbReference type="RuleBase" id="RU004335"/>
    </source>
</evidence>
<accession>A0AAP0SCP6</accession>
<dbReference type="EMBL" id="JBBPBK010000001">
    <property type="protein sequence ID" value="KAK9292427.1"/>
    <property type="molecule type" value="Genomic_DNA"/>
</dbReference>
<evidence type="ECO:0000313" key="5">
    <source>
        <dbReference type="EMBL" id="KAK9292427.1"/>
    </source>
</evidence>
<organism evidence="5 6">
    <name type="scientific">Liquidambar formosana</name>
    <name type="common">Formosan gum</name>
    <dbReference type="NCBI Taxonomy" id="63359"/>
    <lineage>
        <taxon>Eukaryota</taxon>
        <taxon>Viridiplantae</taxon>
        <taxon>Streptophyta</taxon>
        <taxon>Embryophyta</taxon>
        <taxon>Tracheophyta</taxon>
        <taxon>Spermatophyta</taxon>
        <taxon>Magnoliopsida</taxon>
        <taxon>eudicotyledons</taxon>
        <taxon>Gunneridae</taxon>
        <taxon>Pentapetalae</taxon>
        <taxon>Saxifragales</taxon>
        <taxon>Altingiaceae</taxon>
        <taxon>Liquidambar</taxon>
    </lineage>
</organism>
<comment type="caution">
    <text evidence="5">The sequence shown here is derived from an EMBL/GenBank/DDBJ whole genome shotgun (WGS) entry which is preliminary data.</text>
</comment>
<evidence type="ECO:0000256" key="3">
    <source>
        <dbReference type="ARBA" id="ARBA00023295"/>
    </source>
</evidence>
<dbReference type="Proteomes" id="UP001415857">
    <property type="component" value="Unassembled WGS sequence"/>
</dbReference>
<keyword evidence="3" id="KW-0326">Glycosidase</keyword>
<dbReference type="InterPro" id="IPR044965">
    <property type="entry name" value="Glyco_hydro_17_plant"/>
</dbReference>
<dbReference type="Gene3D" id="3.20.20.80">
    <property type="entry name" value="Glycosidases"/>
    <property type="match status" value="1"/>
</dbReference>
<sequence>MTLQGGIGVNYGLLGDNLPTPDKVTALLRSRNIRKVRIFEPNPEVLKAFKGSDLEVVLGVHNLDLQQAFN</sequence>
<evidence type="ECO:0008006" key="7">
    <source>
        <dbReference type="Google" id="ProtNLM"/>
    </source>
</evidence>
<keyword evidence="6" id="KW-1185">Reference proteome</keyword>
<comment type="similarity">
    <text evidence="1 4">Belongs to the glycosyl hydrolase 17 family.</text>
</comment>
<reference evidence="5 6" key="1">
    <citation type="journal article" date="2024" name="Plant J.">
        <title>Genome sequences and population genomics reveal climatic adaptation and genomic divergence between two closely related sweetgum species.</title>
        <authorList>
            <person name="Xu W.Q."/>
            <person name="Ren C.Q."/>
            <person name="Zhang X.Y."/>
            <person name="Comes H.P."/>
            <person name="Liu X.H."/>
            <person name="Li Y.G."/>
            <person name="Kettle C.J."/>
            <person name="Jalonen R."/>
            <person name="Gaisberger H."/>
            <person name="Ma Y.Z."/>
            <person name="Qiu Y.X."/>
        </authorList>
    </citation>
    <scope>NUCLEOTIDE SEQUENCE [LARGE SCALE GENOMIC DNA]</scope>
    <source>
        <strain evidence="5">Hangzhou</strain>
    </source>
</reference>
<proteinExistence type="inferred from homology"/>
<evidence type="ECO:0000313" key="6">
    <source>
        <dbReference type="Proteomes" id="UP001415857"/>
    </source>
</evidence>
<dbReference type="SUPFAM" id="SSF51445">
    <property type="entry name" value="(Trans)glycosidases"/>
    <property type="match status" value="1"/>
</dbReference>
<dbReference type="InterPro" id="IPR017853">
    <property type="entry name" value="GH"/>
</dbReference>
<dbReference type="AlphaFoldDB" id="A0AAP0SCP6"/>
<dbReference type="Pfam" id="PF00332">
    <property type="entry name" value="Glyco_hydro_17"/>
    <property type="match status" value="1"/>
</dbReference>
<name>A0AAP0SCP6_LIQFO</name>
<evidence type="ECO:0000256" key="2">
    <source>
        <dbReference type="ARBA" id="ARBA00022801"/>
    </source>
</evidence>
<dbReference type="GO" id="GO:0004553">
    <property type="term" value="F:hydrolase activity, hydrolyzing O-glycosyl compounds"/>
    <property type="evidence" value="ECO:0007669"/>
    <property type="project" value="InterPro"/>
</dbReference>
<protein>
    <recommendedName>
        <fullName evidence="7">Glucan endo-1,3-beta-D-glucosidase</fullName>
    </recommendedName>
</protein>
<dbReference type="GO" id="GO:0005975">
    <property type="term" value="P:carbohydrate metabolic process"/>
    <property type="evidence" value="ECO:0007669"/>
    <property type="project" value="InterPro"/>
</dbReference>
<keyword evidence="2" id="KW-0378">Hydrolase</keyword>
<evidence type="ECO:0000256" key="1">
    <source>
        <dbReference type="ARBA" id="ARBA00008773"/>
    </source>
</evidence>
<dbReference type="InterPro" id="IPR000490">
    <property type="entry name" value="Glyco_hydro_17"/>
</dbReference>
<dbReference type="PANTHER" id="PTHR32227">
    <property type="entry name" value="GLUCAN ENDO-1,3-BETA-GLUCOSIDASE BG1-RELATED-RELATED"/>
    <property type="match status" value="1"/>
</dbReference>